<dbReference type="InterPro" id="IPR032675">
    <property type="entry name" value="LRR_dom_sf"/>
</dbReference>
<name>A0A0L8FXZ8_OCTBM</name>
<organism evidence="4">
    <name type="scientific">Octopus bimaculoides</name>
    <name type="common">California two-spotted octopus</name>
    <dbReference type="NCBI Taxonomy" id="37653"/>
    <lineage>
        <taxon>Eukaryota</taxon>
        <taxon>Metazoa</taxon>
        <taxon>Spiralia</taxon>
        <taxon>Lophotrochozoa</taxon>
        <taxon>Mollusca</taxon>
        <taxon>Cephalopoda</taxon>
        <taxon>Coleoidea</taxon>
        <taxon>Octopodiformes</taxon>
        <taxon>Octopoda</taxon>
        <taxon>Incirrata</taxon>
        <taxon>Octopodidae</taxon>
        <taxon>Octopus</taxon>
    </lineage>
</organism>
<gene>
    <name evidence="4" type="ORF">OCBIM_22004557mg</name>
</gene>
<accession>A0A0L8FXZ8</accession>
<dbReference type="OMA" id="RHMQGGR"/>
<dbReference type="Pfam" id="PF00560">
    <property type="entry name" value="LRR_1"/>
    <property type="match status" value="2"/>
</dbReference>
<dbReference type="InterPro" id="IPR055414">
    <property type="entry name" value="LRR_R13L4/SHOC2-like"/>
</dbReference>
<keyword evidence="1" id="KW-0433">Leucine-rich repeat</keyword>
<dbReference type="PROSITE" id="PS51450">
    <property type="entry name" value="LRR"/>
    <property type="match status" value="2"/>
</dbReference>
<dbReference type="EMBL" id="KQ425361">
    <property type="protein sequence ID" value="KOF69558.1"/>
    <property type="molecule type" value="Genomic_DNA"/>
</dbReference>
<dbReference type="GO" id="GO:0005737">
    <property type="term" value="C:cytoplasm"/>
    <property type="evidence" value="ECO:0007669"/>
    <property type="project" value="TreeGrafter"/>
</dbReference>
<evidence type="ECO:0000313" key="4">
    <source>
        <dbReference type="EMBL" id="KOF69558.1"/>
    </source>
</evidence>
<dbReference type="InterPro" id="IPR050216">
    <property type="entry name" value="LRR_domain-containing"/>
</dbReference>
<evidence type="ECO:0000256" key="1">
    <source>
        <dbReference type="ARBA" id="ARBA00022614"/>
    </source>
</evidence>
<evidence type="ECO:0000256" key="2">
    <source>
        <dbReference type="ARBA" id="ARBA00022737"/>
    </source>
</evidence>
<dbReference type="SMART" id="SM00369">
    <property type="entry name" value="LRR_TYP"/>
    <property type="match status" value="7"/>
</dbReference>
<dbReference type="PANTHER" id="PTHR48051">
    <property type="match status" value="1"/>
</dbReference>
<dbReference type="Gene3D" id="3.80.10.10">
    <property type="entry name" value="Ribonuclease Inhibitor"/>
    <property type="match status" value="2"/>
</dbReference>
<reference evidence="4" key="1">
    <citation type="submission" date="2015-07" db="EMBL/GenBank/DDBJ databases">
        <title>MeaNS - Measles Nucleotide Surveillance Program.</title>
        <authorList>
            <person name="Tran T."/>
            <person name="Druce J."/>
        </authorList>
    </citation>
    <scope>NUCLEOTIDE SEQUENCE</scope>
    <source>
        <strain evidence="4">UCB-OBI-ISO-001</strain>
        <tissue evidence="4">Gonad</tissue>
    </source>
</reference>
<evidence type="ECO:0000259" key="3">
    <source>
        <dbReference type="Pfam" id="PF23598"/>
    </source>
</evidence>
<dbReference type="FunFam" id="3.80.10.10:FF:000034">
    <property type="entry name" value="Ras suppressor protein 1"/>
    <property type="match status" value="1"/>
</dbReference>
<dbReference type="Pfam" id="PF23598">
    <property type="entry name" value="LRR_14"/>
    <property type="match status" value="1"/>
</dbReference>
<dbReference type="InterPro" id="IPR001611">
    <property type="entry name" value="Leu-rich_rpt"/>
</dbReference>
<keyword evidence="2" id="KW-0677">Repeat</keyword>
<dbReference type="AlphaFoldDB" id="A0A0L8FXZ8"/>
<dbReference type="KEGG" id="obi:106880469"/>
<proteinExistence type="predicted"/>
<dbReference type="OrthoDB" id="676979at2759"/>
<sequence>MSSKLKKIIDENKEHDNPELDLVDRSITDLNDVPGLLNLEHLTRLTLSHNKLTEVPPEILGLINIEKLNLFNNHIEILPTNMSNLTKLKTLNLGINRLKILPRGFGAFPVLEVLDLTYNFLTENSLPGNFFCLETLRALYLGDNDFTFIPPEIGKFQNLQILSLRDNDLHTLPKEIGNLQRLRELYIQGNRLSTLPPELGQLDLYGTKQIFRCENNPWVALIGDQLQIGVSHVFEYIRSDKYRYLYGRHIEAKPEPAQRKTERPKKYSKK</sequence>
<feature type="domain" description="Disease resistance R13L4/SHOC-2-like LRR" evidence="3">
    <location>
        <begin position="107"/>
        <end position="202"/>
    </location>
</feature>
<dbReference type="STRING" id="37653.A0A0L8FXZ8"/>
<dbReference type="PANTHER" id="PTHR48051:SF1">
    <property type="entry name" value="RAS SUPPRESSOR PROTEIN 1"/>
    <property type="match status" value="1"/>
</dbReference>
<dbReference type="SMART" id="SM00364">
    <property type="entry name" value="LRR_BAC"/>
    <property type="match status" value="5"/>
</dbReference>
<dbReference type="SUPFAM" id="SSF52058">
    <property type="entry name" value="L domain-like"/>
    <property type="match status" value="1"/>
</dbReference>
<protein>
    <recommendedName>
        <fullName evidence="3">Disease resistance R13L4/SHOC-2-like LRR domain-containing protein</fullName>
    </recommendedName>
</protein>
<dbReference type="InterPro" id="IPR003591">
    <property type="entry name" value="Leu-rich_rpt_typical-subtyp"/>
</dbReference>